<feature type="transmembrane region" description="Helical" evidence="8">
    <location>
        <begin position="40"/>
        <end position="60"/>
    </location>
</feature>
<dbReference type="Proteomes" id="UP001549320">
    <property type="component" value="Unassembled WGS sequence"/>
</dbReference>
<protein>
    <submittedName>
        <fullName evidence="9">ACR3 family arsenite transporter</fullName>
    </submittedName>
</protein>
<dbReference type="PANTHER" id="PTHR43057:SF1">
    <property type="entry name" value="ARSENICAL-RESISTANCE PROTEIN 3"/>
    <property type="match status" value="1"/>
</dbReference>
<feature type="transmembrane region" description="Helical" evidence="8">
    <location>
        <begin position="96"/>
        <end position="118"/>
    </location>
</feature>
<dbReference type="EMBL" id="JBEPSH010000007">
    <property type="protein sequence ID" value="MET4578489.1"/>
    <property type="molecule type" value="Genomic_DNA"/>
</dbReference>
<evidence type="ECO:0000256" key="5">
    <source>
        <dbReference type="ARBA" id="ARBA00022692"/>
    </source>
</evidence>
<evidence type="ECO:0000313" key="10">
    <source>
        <dbReference type="Proteomes" id="UP001549320"/>
    </source>
</evidence>
<accession>A0ABV2QBT3</accession>
<evidence type="ECO:0000256" key="8">
    <source>
        <dbReference type="SAM" id="Phobius"/>
    </source>
</evidence>
<dbReference type="Pfam" id="PF01758">
    <property type="entry name" value="SBF"/>
    <property type="match status" value="1"/>
</dbReference>
<keyword evidence="10" id="KW-1185">Reference proteome</keyword>
<feature type="transmembrane region" description="Helical" evidence="8">
    <location>
        <begin position="258"/>
        <end position="278"/>
    </location>
</feature>
<evidence type="ECO:0000256" key="7">
    <source>
        <dbReference type="ARBA" id="ARBA00023136"/>
    </source>
</evidence>
<dbReference type="InterPro" id="IPR002657">
    <property type="entry name" value="BilAc:Na_symport/Acr3"/>
</dbReference>
<keyword evidence="7 8" id="KW-0472">Membrane</keyword>
<gene>
    <name evidence="9" type="ORF">ABIE13_003605</name>
</gene>
<evidence type="ECO:0000256" key="2">
    <source>
        <dbReference type="ARBA" id="ARBA00010110"/>
    </source>
</evidence>
<feature type="transmembrane region" description="Helical" evidence="8">
    <location>
        <begin position="124"/>
        <end position="142"/>
    </location>
</feature>
<reference evidence="9 10" key="1">
    <citation type="submission" date="2024-06" db="EMBL/GenBank/DDBJ databases">
        <title>Sorghum-associated microbial communities from plants grown in Nebraska, USA.</title>
        <authorList>
            <person name="Schachtman D."/>
        </authorList>
    </citation>
    <scope>NUCLEOTIDE SEQUENCE [LARGE SCALE GENOMIC DNA]</scope>
    <source>
        <strain evidence="9 10">2709</strain>
    </source>
</reference>
<evidence type="ECO:0000256" key="3">
    <source>
        <dbReference type="ARBA" id="ARBA00022448"/>
    </source>
</evidence>
<evidence type="ECO:0000313" key="9">
    <source>
        <dbReference type="EMBL" id="MET4578489.1"/>
    </source>
</evidence>
<comment type="similarity">
    <text evidence="2">Belongs to the arsenical resistance-3 (ACR3) (TC 2.A.59) family.</text>
</comment>
<feature type="transmembrane region" description="Helical" evidence="8">
    <location>
        <begin position="194"/>
        <end position="214"/>
    </location>
</feature>
<keyword evidence="5 8" id="KW-0812">Transmembrane</keyword>
<dbReference type="Gene3D" id="1.20.1530.20">
    <property type="match status" value="1"/>
</dbReference>
<name>A0ABV2QBT3_9BURK</name>
<feature type="transmembrane region" description="Helical" evidence="8">
    <location>
        <begin position="226"/>
        <end position="246"/>
    </location>
</feature>
<feature type="transmembrane region" description="Helical" evidence="8">
    <location>
        <begin position="154"/>
        <end position="174"/>
    </location>
</feature>
<dbReference type="PANTHER" id="PTHR43057">
    <property type="entry name" value="ARSENITE EFFLUX TRANSPORTER"/>
    <property type="match status" value="1"/>
</dbReference>
<evidence type="ECO:0000256" key="4">
    <source>
        <dbReference type="ARBA" id="ARBA00022475"/>
    </source>
</evidence>
<dbReference type="InterPro" id="IPR004706">
    <property type="entry name" value="Arsenical-R_Acr3"/>
</dbReference>
<evidence type="ECO:0000256" key="6">
    <source>
        <dbReference type="ARBA" id="ARBA00022989"/>
    </source>
</evidence>
<dbReference type="InterPro" id="IPR038770">
    <property type="entry name" value="Na+/solute_symporter_sf"/>
</dbReference>
<proteinExistence type="inferred from homology"/>
<keyword evidence="3" id="KW-0813">Transport</keyword>
<keyword evidence="6 8" id="KW-1133">Transmembrane helix</keyword>
<comment type="subcellular location">
    <subcellularLocation>
        <location evidence="1">Cell membrane</location>
        <topology evidence="1">Multi-pass membrane protein</topology>
    </subcellularLocation>
</comment>
<comment type="caution">
    <text evidence="9">The sequence shown here is derived from an EMBL/GenBank/DDBJ whole genome shotgun (WGS) entry which is preliminary data.</text>
</comment>
<organism evidence="9 10">
    <name type="scientific">Ottowia thiooxydans</name>
    <dbReference type="NCBI Taxonomy" id="219182"/>
    <lineage>
        <taxon>Bacteria</taxon>
        <taxon>Pseudomonadati</taxon>
        <taxon>Pseudomonadota</taxon>
        <taxon>Betaproteobacteria</taxon>
        <taxon>Burkholderiales</taxon>
        <taxon>Comamonadaceae</taxon>
        <taxon>Ottowia</taxon>
    </lineage>
</organism>
<sequence>MLGSAIFPGSTCVRISVMPLLNPLSLPMTDARDCLEAHQVLIYFIAIGAAALCAFAWPSATRLEQLVNPALAFMLFVTFLQVPMAALRQAFTRMQFVGALLCANFIAVPLVVAGLIQFLPEDPLIRLGVAMVLLAPCIDYVVTFSHLGRADAKLLLASTPLLLIVQMVLLPVYLELLQIDASGELMRLGPFVDALIWLIAAPLALAALLQKWASRSPAINRMVVRLGLAPVPATAVVLFIVVAAVMPQMGQAMDAAMQVIPVYVAFAVVAPMLGWWIARGFGLEVAASRSVAFSAATRNSLVVLPLALAVPGAAPLLPAVIVTQTMVELVSELIYIRLFPKIGRTNDAR</sequence>
<keyword evidence="4" id="KW-1003">Cell membrane</keyword>
<feature type="transmembrane region" description="Helical" evidence="8">
    <location>
        <begin position="66"/>
        <end position="84"/>
    </location>
</feature>
<evidence type="ECO:0000256" key="1">
    <source>
        <dbReference type="ARBA" id="ARBA00004651"/>
    </source>
</evidence>